<keyword evidence="4" id="KW-1185">Reference proteome</keyword>
<dbReference type="PROSITE" id="PS51375">
    <property type="entry name" value="PPR"/>
    <property type="match status" value="2"/>
</dbReference>
<evidence type="ECO:0008006" key="5">
    <source>
        <dbReference type="Google" id="ProtNLM"/>
    </source>
</evidence>
<feature type="repeat" description="PPR" evidence="2">
    <location>
        <begin position="52"/>
        <end position="86"/>
    </location>
</feature>
<reference evidence="3" key="1">
    <citation type="submission" date="2023-10" db="EMBL/GenBank/DDBJ databases">
        <authorList>
            <person name="Chen Y."/>
            <person name="Shah S."/>
            <person name="Dougan E. K."/>
            <person name="Thang M."/>
            <person name="Chan C."/>
        </authorList>
    </citation>
    <scope>NUCLEOTIDE SEQUENCE [LARGE SCALE GENOMIC DNA]</scope>
</reference>
<dbReference type="InterPro" id="IPR002885">
    <property type="entry name" value="PPR_rpt"/>
</dbReference>
<evidence type="ECO:0000313" key="3">
    <source>
        <dbReference type="EMBL" id="CAK0880672.1"/>
    </source>
</evidence>
<feature type="repeat" description="PPR" evidence="2">
    <location>
        <begin position="17"/>
        <end position="51"/>
    </location>
</feature>
<dbReference type="EMBL" id="CAUYUJ010018104">
    <property type="protein sequence ID" value="CAK0880672.1"/>
    <property type="molecule type" value="Genomic_DNA"/>
</dbReference>
<dbReference type="InterPro" id="IPR011990">
    <property type="entry name" value="TPR-like_helical_dom_sf"/>
</dbReference>
<evidence type="ECO:0000256" key="1">
    <source>
        <dbReference type="ARBA" id="ARBA00022737"/>
    </source>
</evidence>
<dbReference type="NCBIfam" id="TIGR00756">
    <property type="entry name" value="PPR"/>
    <property type="match status" value="2"/>
</dbReference>
<proteinExistence type="predicted"/>
<name>A0ABN9W6J4_9DINO</name>
<evidence type="ECO:0000313" key="4">
    <source>
        <dbReference type="Proteomes" id="UP001189429"/>
    </source>
</evidence>
<dbReference type="Pfam" id="PF13041">
    <property type="entry name" value="PPR_2"/>
    <property type="match status" value="1"/>
</dbReference>
<keyword evidence="1" id="KW-0677">Repeat</keyword>
<accession>A0ABN9W6J4</accession>
<sequence>MFDEPVVCGFAPSGHSPDFTFNSAISACWKGEQWQRALALFSKMPEAKLQSDVISYSAAISACAKGEKWQQASALLSDMWQAKVELDAISYSSATSACERASCLGFGGSDPFSGHSRWHY</sequence>
<dbReference type="Gene3D" id="1.25.40.10">
    <property type="entry name" value="Tetratricopeptide repeat domain"/>
    <property type="match status" value="1"/>
</dbReference>
<dbReference type="PANTHER" id="PTHR47936:SF1">
    <property type="entry name" value="PENTATRICOPEPTIDE REPEAT-CONTAINING PROTEIN GUN1, CHLOROPLASTIC"/>
    <property type="match status" value="1"/>
</dbReference>
<gene>
    <name evidence="3" type="ORF">PCOR1329_LOCUS63754</name>
</gene>
<organism evidence="3 4">
    <name type="scientific">Prorocentrum cordatum</name>
    <dbReference type="NCBI Taxonomy" id="2364126"/>
    <lineage>
        <taxon>Eukaryota</taxon>
        <taxon>Sar</taxon>
        <taxon>Alveolata</taxon>
        <taxon>Dinophyceae</taxon>
        <taxon>Prorocentrales</taxon>
        <taxon>Prorocentraceae</taxon>
        <taxon>Prorocentrum</taxon>
    </lineage>
</organism>
<dbReference type="PANTHER" id="PTHR47936">
    <property type="entry name" value="PPR_LONG DOMAIN-CONTAINING PROTEIN"/>
    <property type="match status" value="1"/>
</dbReference>
<protein>
    <recommendedName>
        <fullName evidence="5">Pentatricopeptide repeat-containing protein</fullName>
    </recommendedName>
</protein>
<evidence type="ECO:0000256" key="2">
    <source>
        <dbReference type="PROSITE-ProRule" id="PRU00708"/>
    </source>
</evidence>
<comment type="caution">
    <text evidence="3">The sequence shown here is derived from an EMBL/GenBank/DDBJ whole genome shotgun (WGS) entry which is preliminary data.</text>
</comment>
<dbReference type="Proteomes" id="UP001189429">
    <property type="component" value="Unassembled WGS sequence"/>
</dbReference>